<dbReference type="OrthoDB" id="6137736at2759"/>
<dbReference type="GO" id="GO:0046975">
    <property type="term" value="F:histone H3K36 methyltransferase activity"/>
    <property type="evidence" value="ECO:0007669"/>
    <property type="project" value="TreeGrafter"/>
</dbReference>
<protein>
    <submittedName>
        <fullName evidence="5">HTH_48 domain-containing protein</fullName>
    </submittedName>
</protein>
<dbReference type="WBParaSite" id="HPBE_0001518501-mRNA-1">
    <property type="protein sequence ID" value="HPBE_0001518501-mRNA-1"/>
    <property type="gene ID" value="HPBE_0001518501"/>
</dbReference>
<dbReference type="InterPro" id="IPR041426">
    <property type="entry name" value="Mos1_HTH"/>
</dbReference>
<dbReference type="GO" id="GO:0042800">
    <property type="term" value="F:histone H3K4 methyltransferase activity"/>
    <property type="evidence" value="ECO:0007669"/>
    <property type="project" value="TreeGrafter"/>
</dbReference>
<dbReference type="Proteomes" id="UP000050761">
    <property type="component" value="Unassembled WGS sequence"/>
</dbReference>
<gene>
    <name evidence="3" type="ORF">HPBE_LOCUS15184</name>
</gene>
<evidence type="ECO:0000313" key="3">
    <source>
        <dbReference type="EMBL" id="VDP02011.1"/>
    </source>
</evidence>
<evidence type="ECO:0000313" key="5">
    <source>
        <dbReference type="WBParaSite" id="HPBE_0001518501-mRNA-1"/>
    </source>
</evidence>
<sequence>MAAARNISAAFGEDFAEERTVRHWFGRFRSGDEGVEDEDRGRPPSLLDDDQLKAMVNADPRQTMREPTQHFDVDDSTISHQSNTIGRVKTLGEWIPHKLNAGQMLKCHYTCIP</sequence>
<dbReference type="GO" id="GO:0006303">
    <property type="term" value="P:double-strand break repair via nonhomologous end joining"/>
    <property type="evidence" value="ECO:0007669"/>
    <property type="project" value="TreeGrafter"/>
</dbReference>
<accession>A0A3P7ZQV6</accession>
<feature type="region of interest" description="Disordered" evidence="1">
    <location>
        <begin position="59"/>
        <end position="79"/>
    </location>
</feature>
<dbReference type="GO" id="GO:0015074">
    <property type="term" value="P:DNA integration"/>
    <property type="evidence" value="ECO:0007669"/>
    <property type="project" value="TreeGrafter"/>
</dbReference>
<name>A0A183G1T0_HELPZ</name>
<dbReference type="EMBL" id="UZAH01028730">
    <property type="protein sequence ID" value="VDP02011.1"/>
    <property type="molecule type" value="Genomic_DNA"/>
</dbReference>
<evidence type="ECO:0000313" key="4">
    <source>
        <dbReference type="Proteomes" id="UP000050761"/>
    </source>
</evidence>
<feature type="region of interest" description="Disordered" evidence="1">
    <location>
        <begin position="29"/>
        <end position="48"/>
    </location>
</feature>
<dbReference type="GO" id="GO:0031297">
    <property type="term" value="P:replication fork processing"/>
    <property type="evidence" value="ECO:0007669"/>
    <property type="project" value="TreeGrafter"/>
</dbReference>
<evidence type="ECO:0000259" key="2">
    <source>
        <dbReference type="Pfam" id="PF17906"/>
    </source>
</evidence>
<dbReference type="Pfam" id="PF17906">
    <property type="entry name" value="HTH_48"/>
    <property type="match status" value="1"/>
</dbReference>
<dbReference type="GO" id="GO:0000729">
    <property type="term" value="P:DNA double-strand break processing"/>
    <property type="evidence" value="ECO:0007669"/>
    <property type="project" value="TreeGrafter"/>
</dbReference>
<dbReference type="Gene3D" id="1.10.10.10">
    <property type="entry name" value="Winged helix-like DNA-binding domain superfamily/Winged helix DNA-binding domain"/>
    <property type="match status" value="1"/>
</dbReference>
<dbReference type="PANTHER" id="PTHR46060:SF2">
    <property type="entry name" value="HISTONE-LYSINE N-METHYLTRANSFERASE SETMAR"/>
    <property type="match status" value="1"/>
</dbReference>
<organism evidence="4 5">
    <name type="scientific">Heligmosomoides polygyrus</name>
    <name type="common">Parasitic roundworm</name>
    <dbReference type="NCBI Taxonomy" id="6339"/>
    <lineage>
        <taxon>Eukaryota</taxon>
        <taxon>Metazoa</taxon>
        <taxon>Ecdysozoa</taxon>
        <taxon>Nematoda</taxon>
        <taxon>Chromadorea</taxon>
        <taxon>Rhabditida</taxon>
        <taxon>Rhabditina</taxon>
        <taxon>Rhabditomorpha</taxon>
        <taxon>Strongyloidea</taxon>
        <taxon>Heligmosomidae</taxon>
        <taxon>Heligmosomoides</taxon>
    </lineage>
</organism>
<keyword evidence="4" id="KW-1185">Reference proteome</keyword>
<evidence type="ECO:0000256" key="1">
    <source>
        <dbReference type="SAM" id="MobiDB-lite"/>
    </source>
</evidence>
<reference evidence="3 4" key="1">
    <citation type="submission" date="2018-11" db="EMBL/GenBank/DDBJ databases">
        <authorList>
            <consortium name="Pathogen Informatics"/>
        </authorList>
    </citation>
    <scope>NUCLEOTIDE SEQUENCE [LARGE SCALE GENOMIC DNA]</scope>
</reference>
<dbReference type="GO" id="GO:0003697">
    <property type="term" value="F:single-stranded DNA binding"/>
    <property type="evidence" value="ECO:0007669"/>
    <property type="project" value="TreeGrafter"/>
</dbReference>
<accession>A0A183G1T0</accession>
<reference evidence="5" key="2">
    <citation type="submission" date="2019-09" db="UniProtKB">
        <authorList>
            <consortium name="WormBaseParasite"/>
        </authorList>
    </citation>
    <scope>IDENTIFICATION</scope>
</reference>
<dbReference type="InterPro" id="IPR036388">
    <property type="entry name" value="WH-like_DNA-bd_sf"/>
</dbReference>
<dbReference type="GO" id="GO:0000793">
    <property type="term" value="C:condensed chromosome"/>
    <property type="evidence" value="ECO:0007669"/>
    <property type="project" value="TreeGrafter"/>
</dbReference>
<dbReference type="InterPro" id="IPR052709">
    <property type="entry name" value="Transposase-MT_Hybrid"/>
</dbReference>
<feature type="compositionally biased region" description="Basic and acidic residues" evidence="1">
    <location>
        <begin position="62"/>
        <end position="73"/>
    </location>
</feature>
<dbReference type="GO" id="GO:0000014">
    <property type="term" value="F:single-stranded DNA endodeoxyribonuclease activity"/>
    <property type="evidence" value="ECO:0007669"/>
    <property type="project" value="TreeGrafter"/>
</dbReference>
<dbReference type="AlphaFoldDB" id="A0A183G1T0"/>
<dbReference type="GO" id="GO:0005634">
    <property type="term" value="C:nucleus"/>
    <property type="evidence" value="ECO:0007669"/>
    <property type="project" value="TreeGrafter"/>
</dbReference>
<dbReference type="GO" id="GO:0044547">
    <property type="term" value="F:DNA topoisomerase binding"/>
    <property type="evidence" value="ECO:0007669"/>
    <property type="project" value="TreeGrafter"/>
</dbReference>
<dbReference type="GO" id="GO:0003690">
    <property type="term" value="F:double-stranded DNA binding"/>
    <property type="evidence" value="ECO:0007669"/>
    <property type="project" value="TreeGrafter"/>
</dbReference>
<dbReference type="PANTHER" id="PTHR46060">
    <property type="entry name" value="MARINER MOS1 TRANSPOSASE-LIKE PROTEIN"/>
    <property type="match status" value="1"/>
</dbReference>
<dbReference type="GO" id="GO:0044774">
    <property type="term" value="P:mitotic DNA integrity checkpoint signaling"/>
    <property type="evidence" value="ECO:0007669"/>
    <property type="project" value="TreeGrafter"/>
</dbReference>
<dbReference type="Gene3D" id="1.10.10.1450">
    <property type="match status" value="1"/>
</dbReference>
<dbReference type="GO" id="GO:0035861">
    <property type="term" value="C:site of double-strand break"/>
    <property type="evidence" value="ECO:0007669"/>
    <property type="project" value="TreeGrafter"/>
</dbReference>
<feature type="domain" description="Mos1 transposase HTH" evidence="2">
    <location>
        <begin position="3"/>
        <end position="32"/>
    </location>
</feature>
<proteinExistence type="predicted"/>